<dbReference type="Gene3D" id="3.30.43.10">
    <property type="entry name" value="Uridine Diphospho-n-acetylenolpyruvylglucosamine Reductase, domain 2"/>
    <property type="match status" value="1"/>
</dbReference>
<dbReference type="RefSeq" id="WP_259481047.1">
    <property type="nucleotide sequence ID" value="NZ_BAAAQY010000013.1"/>
</dbReference>
<dbReference type="SUPFAM" id="SSF55103">
    <property type="entry name" value="FAD-linked oxidases, C-terminal domain"/>
    <property type="match status" value="1"/>
</dbReference>
<dbReference type="EMBL" id="BAAAQY010000013">
    <property type="protein sequence ID" value="GAA2247171.1"/>
    <property type="molecule type" value="Genomic_DNA"/>
</dbReference>
<dbReference type="Gene3D" id="3.40.462.20">
    <property type="match status" value="1"/>
</dbReference>
<keyword evidence="4" id="KW-0274">FAD</keyword>
<dbReference type="InterPro" id="IPR006094">
    <property type="entry name" value="Oxid_FAD_bind_N"/>
</dbReference>
<accession>A0ABN3E2F9</accession>
<evidence type="ECO:0000313" key="7">
    <source>
        <dbReference type="EMBL" id="GAA2247171.1"/>
    </source>
</evidence>
<reference evidence="7 8" key="1">
    <citation type="journal article" date="2019" name="Int. J. Syst. Evol. Microbiol.">
        <title>The Global Catalogue of Microorganisms (GCM) 10K type strain sequencing project: providing services to taxonomists for standard genome sequencing and annotation.</title>
        <authorList>
            <consortium name="The Broad Institute Genomics Platform"/>
            <consortium name="The Broad Institute Genome Sequencing Center for Infectious Disease"/>
            <person name="Wu L."/>
            <person name="Ma J."/>
        </authorList>
    </citation>
    <scope>NUCLEOTIDE SEQUENCE [LARGE SCALE GENOMIC DNA]</scope>
    <source>
        <strain evidence="7 8">JCM 16117</strain>
    </source>
</reference>
<evidence type="ECO:0000256" key="2">
    <source>
        <dbReference type="ARBA" id="ARBA00005466"/>
    </source>
</evidence>
<evidence type="ECO:0000256" key="4">
    <source>
        <dbReference type="ARBA" id="ARBA00022827"/>
    </source>
</evidence>
<dbReference type="InterPro" id="IPR016167">
    <property type="entry name" value="FAD-bd_PCMH_sub1"/>
</dbReference>
<gene>
    <name evidence="7" type="ORF">GCM10009851_35750</name>
</gene>
<dbReference type="InterPro" id="IPR006093">
    <property type="entry name" value="Oxy_OxRdtase_FAD_BS"/>
</dbReference>
<keyword evidence="8" id="KW-1185">Reference proteome</keyword>
<dbReference type="InterPro" id="IPR016166">
    <property type="entry name" value="FAD-bd_PCMH"/>
</dbReference>
<protein>
    <submittedName>
        <fullName evidence="7">FAD-binding oxidoreductase</fullName>
    </submittedName>
</protein>
<dbReference type="PROSITE" id="PS00862">
    <property type="entry name" value="OX2_COVAL_FAD"/>
    <property type="match status" value="1"/>
</dbReference>
<dbReference type="SUPFAM" id="SSF56176">
    <property type="entry name" value="FAD-binding/transporter-associated domain-like"/>
    <property type="match status" value="1"/>
</dbReference>
<sequence>MLDIVRAADPDYASLRHVYGATGAPDAILRPRTSEEVVEALSFARETGGALAIRSGGHGISSISTNVGGTVIDLGRLDDVERLDDRLVRVGPGARWGHVAEALSPWGLAISSGDSGDVGVGGLATTGGIGLLGRAHGLTIDRMRAARLVTADGGLHRVSAMEEPDLFWAVRGAGANIGIVTSFEFEAAPTSRVAQATLAYQLDDAADFFRRWGEAVERSPREISAFLYVGAGSVPFAQATVVFSTDDVDAARDALVPFTELPGLLGQRAQIVPYSRVPVTTDAPHNGQQTAFTHTGLADHLDEPVSRALAVLAGEGSTQMVQIRSAGGAINDVPQNATAYAHRHQNFSVTAIADTWSARFDAAWEPVHELMSGMYLSFESGRDPGRILEAFPPETLQRLRGIKTRWDPEGVFHQNFDVTEGASWR</sequence>
<dbReference type="InterPro" id="IPR016169">
    <property type="entry name" value="FAD-bd_PCMH_sub2"/>
</dbReference>
<evidence type="ECO:0000256" key="1">
    <source>
        <dbReference type="ARBA" id="ARBA00001974"/>
    </source>
</evidence>
<dbReference type="PANTHER" id="PTHR42973">
    <property type="entry name" value="BINDING OXIDOREDUCTASE, PUTATIVE (AFU_ORTHOLOGUE AFUA_1G17690)-RELATED"/>
    <property type="match status" value="1"/>
</dbReference>
<dbReference type="PROSITE" id="PS51387">
    <property type="entry name" value="FAD_PCMH"/>
    <property type="match status" value="1"/>
</dbReference>
<comment type="similarity">
    <text evidence="2">Belongs to the oxygen-dependent FAD-linked oxidoreductase family.</text>
</comment>
<dbReference type="Proteomes" id="UP001500929">
    <property type="component" value="Unassembled WGS sequence"/>
</dbReference>
<dbReference type="InterPro" id="IPR036318">
    <property type="entry name" value="FAD-bd_PCMH-like_sf"/>
</dbReference>
<name>A0ABN3E2F9_9MICO</name>
<dbReference type="PANTHER" id="PTHR42973:SF39">
    <property type="entry name" value="FAD-BINDING PCMH-TYPE DOMAIN-CONTAINING PROTEIN"/>
    <property type="match status" value="1"/>
</dbReference>
<keyword evidence="5" id="KW-0560">Oxidoreductase</keyword>
<feature type="domain" description="FAD-binding PCMH-type" evidence="6">
    <location>
        <begin position="21"/>
        <end position="190"/>
    </location>
</feature>
<dbReference type="Gene3D" id="3.30.465.10">
    <property type="match status" value="1"/>
</dbReference>
<dbReference type="Pfam" id="PF01565">
    <property type="entry name" value="FAD_binding_4"/>
    <property type="match status" value="1"/>
</dbReference>
<dbReference type="InterPro" id="IPR016164">
    <property type="entry name" value="FAD-linked_Oxase-like_C"/>
</dbReference>
<comment type="cofactor">
    <cofactor evidence="1">
        <name>FAD</name>
        <dbReference type="ChEBI" id="CHEBI:57692"/>
    </cofactor>
</comment>
<evidence type="ECO:0000256" key="3">
    <source>
        <dbReference type="ARBA" id="ARBA00022630"/>
    </source>
</evidence>
<dbReference type="InterPro" id="IPR050416">
    <property type="entry name" value="FAD-linked_Oxidoreductase"/>
</dbReference>
<organism evidence="7 8">
    <name type="scientific">Herbiconiux moechotypicola</name>
    <dbReference type="NCBI Taxonomy" id="637393"/>
    <lineage>
        <taxon>Bacteria</taxon>
        <taxon>Bacillati</taxon>
        <taxon>Actinomycetota</taxon>
        <taxon>Actinomycetes</taxon>
        <taxon>Micrococcales</taxon>
        <taxon>Microbacteriaceae</taxon>
        <taxon>Herbiconiux</taxon>
    </lineage>
</organism>
<evidence type="ECO:0000313" key="8">
    <source>
        <dbReference type="Proteomes" id="UP001500929"/>
    </source>
</evidence>
<evidence type="ECO:0000259" key="6">
    <source>
        <dbReference type="PROSITE" id="PS51387"/>
    </source>
</evidence>
<keyword evidence="3" id="KW-0285">Flavoprotein</keyword>
<proteinExistence type="inferred from homology"/>
<comment type="caution">
    <text evidence="7">The sequence shown here is derived from an EMBL/GenBank/DDBJ whole genome shotgun (WGS) entry which is preliminary data.</text>
</comment>
<evidence type="ECO:0000256" key="5">
    <source>
        <dbReference type="ARBA" id="ARBA00023002"/>
    </source>
</evidence>